<dbReference type="HOGENOM" id="CLU_525789_0_0_1"/>
<name>M3IJI7_CANMX</name>
<proteinExistence type="predicted"/>
<feature type="region of interest" description="Disordered" evidence="1">
    <location>
        <begin position="1"/>
        <end position="64"/>
    </location>
</feature>
<feature type="compositionally biased region" description="Polar residues" evidence="1">
    <location>
        <begin position="51"/>
        <end position="60"/>
    </location>
</feature>
<protein>
    <submittedName>
        <fullName evidence="2">Uncharacterized protein</fullName>
    </submittedName>
</protein>
<dbReference type="AlphaFoldDB" id="M3IJI7"/>
<sequence>MSKTIDDTFTLSSSSSESDDDSNDNVLTLLTGKRPQKNNNLPKPPPKRQTPSRVSTTKPTKNIDPFDIELPAVFQTSDHFHHLNTQYETMKSIIDKDERDLKRQYDKLQQHKARLIMELNDNGSYGRKRYDISEDSEIVDGLIKRDINGVGILRHFYFLSDVGDDFYLGDFEKVPLSLIFLIQRDIKVGYKKIEGDVKGFVMRVLDTTLNPMFLKSVNEMLLSEHESAVFDMSEVIELVEKCGGNTKIMGGDDRMKLPLKIDQFNNQLTLQLLRITVILNCYLSGDDIDWDRFVKLFILIISDHNANQRDYETLCYLIKTVLTKIKKKFNNEEFTKNVYAHISQLSTYNYGEENKESKKGDYQIKLGLLQLLNITDGIENTKIELEENLENIYEFSLQIKLLTMHYSPIIETNINSLKKIKDKVSNLKKNVYQSMQKLSSINCTIDNVDLTREELIMIITDDYQQLEYLNNLLQKKYDFLESDFFYNDV</sequence>
<reference evidence="2 3" key="1">
    <citation type="submission" date="2013-02" db="EMBL/GenBank/DDBJ databases">
        <title>Genome sequence of Candida maltosa Xu316, a potential industrial strain for xylitol and ethanol production.</title>
        <authorList>
            <person name="Yu J."/>
            <person name="Wang Q."/>
            <person name="Geng X."/>
            <person name="Bao W."/>
            <person name="He P."/>
            <person name="Cai J."/>
        </authorList>
    </citation>
    <scope>NUCLEOTIDE SEQUENCE [LARGE SCALE GENOMIC DNA]</scope>
    <source>
        <strain evidence="3">Xu316</strain>
    </source>
</reference>
<dbReference type="EMBL" id="AOGT01001971">
    <property type="protein sequence ID" value="EMG46541.1"/>
    <property type="molecule type" value="Genomic_DNA"/>
</dbReference>
<evidence type="ECO:0000256" key="1">
    <source>
        <dbReference type="SAM" id="MobiDB-lite"/>
    </source>
</evidence>
<dbReference type="OMA" id="NTRNENI"/>
<dbReference type="eggNOG" id="ENOG502T5GA">
    <property type="taxonomic scope" value="Eukaryota"/>
</dbReference>
<accession>M3IJI7</accession>
<keyword evidence="3" id="KW-1185">Reference proteome</keyword>
<evidence type="ECO:0000313" key="2">
    <source>
        <dbReference type="EMBL" id="EMG46541.1"/>
    </source>
</evidence>
<dbReference type="Proteomes" id="UP000011777">
    <property type="component" value="Unassembled WGS sequence"/>
</dbReference>
<organism evidence="2 3">
    <name type="scientific">Candida maltosa (strain Xu316)</name>
    <name type="common">Yeast</name>
    <dbReference type="NCBI Taxonomy" id="1245528"/>
    <lineage>
        <taxon>Eukaryota</taxon>
        <taxon>Fungi</taxon>
        <taxon>Dikarya</taxon>
        <taxon>Ascomycota</taxon>
        <taxon>Saccharomycotina</taxon>
        <taxon>Pichiomycetes</taxon>
        <taxon>Debaryomycetaceae</taxon>
        <taxon>Candida/Lodderomyces clade</taxon>
        <taxon>Candida</taxon>
    </lineage>
</organism>
<comment type="caution">
    <text evidence="2">The sequence shown here is derived from an EMBL/GenBank/DDBJ whole genome shotgun (WGS) entry which is preliminary data.</text>
</comment>
<gene>
    <name evidence="2" type="ORF">G210_3208</name>
</gene>
<dbReference type="OrthoDB" id="4082095at2759"/>
<evidence type="ECO:0000313" key="3">
    <source>
        <dbReference type="Proteomes" id="UP000011777"/>
    </source>
</evidence>